<dbReference type="AlphaFoldDB" id="A0A6C0J4A6"/>
<accession>A0A6C0J4A6</accession>
<dbReference type="EMBL" id="MN740323">
    <property type="protein sequence ID" value="QHU00143.1"/>
    <property type="molecule type" value="Genomic_DNA"/>
</dbReference>
<protein>
    <submittedName>
        <fullName evidence="1">Uncharacterized protein</fullName>
    </submittedName>
</protein>
<reference evidence="1" key="1">
    <citation type="journal article" date="2020" name="Nature">
        <title>Giant virus diversity and host interactions through global metagenomics.</title>
        <authorList>
            <person name="Schulz F."/>
            <person name="Roux S."/>
            <person name="Paez-Espino D."/>
            <person name="Jungbluth S."/>
            <person name="Walsh D.A."/>
            <person name="Denef V.J."/>
            <person name="McMahon K.D."/>
            <person name="Konstantinidis K.T."/>
            <person name="Eloe-Fadrosh E.A."/>
            <person name="Kyrpides N.C."/>
            <person name="Woyke T."/>
        </authorList>
    </citation>
    <scope>NUCLEOTIDE SEQUENCE</scope>
    <source>
        <strain evidence="1">GVMAG-M-3300025860-12</strain>
    </source>
</reference>
<evidence type="ECO:0000313" key="1">
    <source>
        <dbReference type="EMBL" id="QHU00143.1"/>
    </source>
</evidence>
<sequence>MGDTPSKQSDEYISNIPLILEENNKKAKKNNIKEKVIVEDKLEDKFKYKVVVYDDK</sequence>
<organism evidence="1">
    <name type="scientific">viral metagenome</name>
    <dbReference type="NCBI Taxonomy" id="1070528"/>
    <lineage>
        <taxon>unclassified sequences</taxon>
        <taxon>metagenomes</taxon>
        <taxon>organismal metagenomes</taxon>
    </lineage>
</organism>
<name>A0A6C0J4A6_9ZZZZ</name>
<proteinExistence type="predicted"/>